<keyword evidence="2" id="KW-1185">Reference proteome</keyword>
<accession>E3GYZ0</accession>
<dbReference type="NCBIfam" id="TIGR03958">
    <property type="entry name" value="monoFe_hyd_HmdC"/>
    <property type="match status" value="1"/>
</dbReference>
<dbReference type="PIRSF" id="PIRSF019375">
    <property type="entry name" value="UCP019375"/>
    <property type="match status" value="1"/>
</dbReference>
<evidence type="ECO:0000313" key="2">
    <source>
        <dbReference type="Proteomes" id="UP000002315"/>
    </source>
</evidence>
<dbReference type="Proteomes" id="UP000002315">
    <property type="component" value="Chromosome"/>
</dbReference>
<gene>
    <name evidence="1" type="ordered locus">Mfer_0723</name>
</gene>
<dbReference type="STRING" id="523846.Mfer_0723"/>
<dbReference type="OrthoDB" id="114142at2157"/>
<dbReference type="HOGENOM" id="CLU_539284_0_0_2"/>
<dbReference type="EMBL" id="CP002278">
    <property type="protein sequence ID" value="ADP77522.1"/>
    <property type="molecule type" value="Genomic_DNA"/>
</dbReference>
<dbReference type="InterPro" id="IPR016760">
    <property type="entry name" value="HcgG-like"/>
</dbReference>
<dbReference type="KEGG" id="mfv:Mfer_0723"/>
<protein>
    <submittedName>
        <fullName evidence="1">Uncharacterized conserved protein UCP019375</fullName>
    </submittedName>
</protein>
<evidence type="ECO:0000313" key="1">
    <source>
        <dbReference type="EMBL" id="ADP77522.1"/>
    </source>
</evidence>
<organism evidence="1 2">
    <name type="scientific">Methanothermus fervidus (strain ATCC 43054 / DSM 2088 / JCM 10308 / V24 S)</name>
    <dbReference type="NCBI Taxonomy" id="523846"/>
    <lineage>
        <taxon>Archaea</taxon>
        <taxon>Methanobacteriati</taxon>
        <taxon>Methanobacteriota</taxon>
        <taxon>Methanomada group</taxon>
        <taxon>Methanobacteria</taxon>
        <taxon>Methanobacteriales</taxon>
        <taxon>Methanothermaceae</taxon>
        <taxon>Methanothermus</taxon>
    </lineage>
</organism>
<proteinExistence type="predicted"/>
<sequence>MHDIVKEAVNNLDAAWELAKMKKTPEEIVDAVSDLSREETMQLGKNFKRFPIGCDLTEILVGACASDIKKIDLLGNCIVADMLGASIHVCAYAFADIAENYGMRGVDLVKEVRELVDVPLDIDHFGKYGPMRFPSDITRCWGQCYYEGPPFKECPRGRIHKRLLEKEKKGIKERDEWIKLASSVAINLISVQGGEAHAAPLDEAIEVAKLTKKYGRGLEAIMCVGDGYEDLIKAFEAALEIGVDVFVIEGGPFNQAKDRLDAFARAITCARILAPGKVVGTNGAYEDECRIGLRSGLNAIITGFPKNHHGYMCGYSPGTARRGNFGMPRVIKIIKEEVKNGLTRAPIQKDELIALTKSVKVIGKENIYPNKIGYTTVGDAHWVCVSLTPLYEKLHVNKTVDDIVKMAENGLIGEKVALLGGRFIAWVLAKKLDKYVDQILISDVDPWVEKITVENLRSEIKADVHRAHSNDKEAYNESDATIISSTIPGVVRKLTKKLPESVALI</sequence>
<dbReference type="AlphaFoldDB" id="E3GYZ0"/>
<name>E3GYZ0_METFV</name>
<dbReference type="Pfam" id="PF10113">
    <property type="entry name" value="Fibrillarin_2"/>
    <property type="match status" value="1"/>
</dbReference>
<reference evidence="1 2" key="1">
    <citation type="journal article" date="2010" name="Stand. Genomic Sci.">
        <title>Complete genome sequence of Methanothermus fervidus type strain (V24S).</title>
        <authorList>
            <person name="Anderson I."/>
            <person name="Djao O.D."/>
            <person name="Misra M."/>
            <person name="Chertkov O."/>
            <person name="Nolan M."/>
            <person name="Lucas S."/>
            <person name="Lapidus A."/>
            <person name="Del Rio T.G."/>
            <person name="Tice H."/>
            <person name="Cheng J.F."/>
            <person name="Tapia R."/>
            <person name="Han C."/>
            <person name="Goodwin L."/>
            <person name="Pitluck S."/>
            <person name="Liolios K."/>
            <person name="Ivanova N."/>
            <person name="Mavromatis K."/>
            <person name="Mikhailova N."/>
            <person name="Pati A."/>
            <person name="Brambilla E."/>
            <person name="Chen A."/>
            <person name="Palaniappan K."/>
            <person name="Land M."/>
            <person name="Hauser L."/>
            <person name="Chang Y.J."/>
            <person name="Jeffries C.D."/>
            <person name="Sikorski J."/>
            <person name="Spring S."/>
            <person name="Rohde M."/>
            <person name="Eichinger K."/>
            <person name="Huber H."/>
            <person name="Wirth R."/>
            <person name="Goker M."/>
            <person name="Detter J.C."/>
            <person name="Woyke T."/>
            <person name="Bristow J."/>
            <person name="Eisen J.A."/>
            <person name="Markowitz V."/>
            <person name="Hugenholtz P."/>
            <person name="Klenk H.P."/>
            <person name="Kyrpides N.C."/>
        </authorList>
    </citation>
    <scope>NUCLEOTIDE SEQUENCE [LARGE SCALE GENOMIC DNA]</scope>
    <source>
        <strain evidence="2">ATCC 43054 / DSM 2088 / JCM 10308 / V24 S</strain>
    </source>
</reference>